<keyword evidence="2" id="KW-1185">Reference proteome</keyword>
<organism evidence="1 2">
    <name type="scientific">Massilia violaceinigra</name>
    <dbReference type="NCBI Taxonomy" id="2045208"/>
    <lineage>
        <taxon>Bacteria</taxon>
        <taxon>Pseudomonadati</taxon>
        <taxon>Pseudomonadota</taxon>
        <taxon>Betaproteobacteria</taxon>
        <taxon>Burkholderiales</taxon>
        <taxon>Oxalobacteraceae</taxon>
        <taxon>Telluria group</taxon>
        <taxon>Massilia</taxon>
    </lineage>
</organism>
<protein>
    <submittedName>
        <fullName evidence="1">Uncharacterized protein</fullName>
    </submittedName>
</protein>
<name>A0ABY3ZZF0_9BURK</name>
<proteinExistence type="predicted"/>
<evidence type="ECO:0000313" key="1">
    <source>
        <dbReference type="EMBL" id="UOD27732.1"/>
    </source>
</evidence>
<evidence type="ECO:0000313" key="2">
    <source>
        <dbReference type="Proteomes" id="UP000831532"/>
    </source>
</evidence>
<accession>A0ABY3ZZF0</accession>
<dbReference type="EMBL" id="CP063361">
    <property type="protein sequence ID" value="UOD27732.1"/>
    <property type="molecule type" value="Genomic_DNA"/>
</dbReference>
<dbReference type="Proteomes" id="UP000831532">
    <property type="component" value="Chromosome"/>
</dbReference>
<sequence length="128" mass="14276">MHAALILKALHTRNPEDVRCYADESFNDSGVGALLGQLLLAPWHRMHEDMVFNFASIALPEMVPAVFQAANTRFDYMVQGQSQRAFERKCAYTLAAIGTTGARLALEELAGSADPILRQYGREGLRHW</sequence>
<reference evidence="1 2" key="1">
    <citation type="submission" date="2020-10" db="EMBL/GenBank/DDBJ databases">
        <title>Genome analysis of Massilia species.</title>
        <authorList>
            <person name="Jung D.-H."/>
        </authorList>
    </citation>
    <scope>NUCLEOTIDE SEQUENCE [LARGE SCALE GENOMIC DNA]</scope>
    <source>
        <strain evidence="2">sipir</strain>
    </source>
</reference>
<dbReference type="RefSeq" id="WP_243488954.1">
    <property type="nucleotide sequence ID" value="NZ_CP063361.1"/>
</dbReference>
<gene>
    <name evidence="1" type="ORF">INH39_19755</name>
</gene>